<sequence length="437" mass="44910">MTDLNMQRKPRLVSTLCALACAASLAPAIHAAELGEASVRSFIGQQLAADIELVSLTPDEVTGLQVRLAPVDVYQGASITMNPALATIHLSVVRRDQRQFLHITTLKPIDANYVHLFLELGVPGRTDVRAATLWLQPDPHPAPQPAPVVAAASGSATATVAPQSAGAAVTELEAAAEASLRAARARGARPATAAGGAPAHPPHPAASGTGDGGAMVEAPTEPARASGARRRAALVPPATQGQSGAACAPQTSRLSARECAALDHRSAALTEKLVALEDKVKVLQTALDSKGTPDSKAAIGGKAATEGKAVNDGKAGADGKAGTDGKPASDNKAAADGKPLRAHVPPRAGASRPASTRLKYKKEPPVETGPDLTTMLAAGGAVLLALAGGVYYWMRRRKQGGEARAPLKIWQGWRRKKGEEAAPDDAQPEKDALNQAE</sequence>
<keyword evidence="3" id="KW-1133">Transmembrane helix</keyword>
<dbReference type="Pfam" id="PF25800">
    <property type="entry name" value="FimV_N"/>
    <property type="match status" value="1"/>
</dbReference>
<keyword evidence="4" id="KW-0732">Signal</keyword>
<evidence type="ECO:0000256" key="2">
    <source>
        <dbReference type="SAM" id="MobiDB-lite"/>
    </source>
</evidence>
<name>A0A7W2EQY9_9BURK</name>
<evidence type="ECO:0000259" key="5">
    <source>
        <dbReference type="Pfam" id="PF25800"/>
    </source>
</evidence>
<feature type="coiled-coil region" evidence="1">
    <location>
        <begin position="259"/>
        <end position="286"/>
    </location>
</feature>
<evidence type="ECO:0000313" key="7">
    <source>
        <dbReference type="Proteomes" id="UP000534388"/>
    </source>
</evidence>
<feature type="signal peptide" evidence="4">
    <location>
        <begin position="1"/>
        <end position="31"/>
    </location>
</feature>
<reference evidence="6 7" key="1">
    <citation type="submission" date="2020-07" db="EMBL/GenBank/DDBJ databases">
        <title>Novel species isolated from subtropical streams in China.</title>
        <authorList>
            <person name="Lu H."/>
        </authorList>
    </citation>
    <scope>NUCLEOTIDE SEQUENCE [LARGE SCALE GENOMIC DNA]</scope>
    <source>
        <strain evidence="6 7">LX20W</strain>
    </source>
</reference>
<keyword evidence="7" id="KW-1185">Reference proteome</keyword>
<dbReference type="AlphaFoldDB" id="A0A7W2EQY9"/>
<evidence type="ECO:0000256" key="4">
    <source>
        <dbReference type="SAM" id="SignalP"/>
    </source>
</evidence>
<accession>A0A7W2EQY9</accession>
<feature type="region of interest" description="Disordered" evidence="2">
    <location>
        <begin position="181"/>
        <end position="250"/>
    </location>
</feature>
<keyword evidence="3" id="KW-0812">Transmembrane</keyword>
<evidence type="ECO:0000256" key="1">
    <source>
        <dbReference type="SAM" id="Coils"/>
    </source>
</evidence>
<feature type="compositionally biased region" description="Low complexity" evidence="2">
    <location>
        <begin position="188"/>
        <end position="198"/>
    </location>
</feature>
<keyword evidence="1" id="KW-0175">Coiled coil</keyword>
<dbReference type="NCBIfam" id="TIGR01167">
    <property type="entry name" value="LPXTG_anchor"/>
    <property type="match status" value="1"/>
</dbReference>
<dbReference type="EMBL" id="JACEZT010000004">
    <property type="protein sequence ID" value="MBA5637021.1"/>
    <property type="molecule type" value="Genomic_DNA"/>
</dbReference>
<dbReference type="Proteomes" id="UP000534388">
    <property type="component" value="Unassembled WGS sequence"/>
</dbReference>
<dbReference type="RefSeq" id="WP_182161258.1">
    <property type="nucleotide sequence ID" value="NZ_JACEZT010000004.1"/>
</dbReference>
<gene>
    <name evidence="6" type="ORF">H3H37_08130</name>
</gene>
<dbReference type="InterPro" id="IPR057840">
    <property type="entry name" value="FimV_N"/>
</dbReference>
<proteinExistence type="predicted"/>
<protein>
    <submittedName>
        <fullName evidence="6">LPXTG cell wall anchor domain-containing protein</fullName>
    </submittedName>
</protein>
<feature type="domain" description="FimV N-terminal" evidence="5">
    <location>
        <begin position="33"/>
        <end position="137"/>
    </location>
</feature>
<feature type="compositionally biased region" description="Basic and acidic residues" evidence="2">
    <location>
        <begin position="309"/>
        <end position="339"/>
    </location>
</feature>
<feature type="region of interest" description="Disordered" evidence="2">
    <location>
        <begin position="288"/>
        <end position="366"/>
    </location>
</feature>
<evidence type="ECO:0000256" key="3">
    <source>
        <dbReference type="SAM" id="Phobius"/>
    </source>
</evidence>
<feature type="compositionally biased region" description="Basic and acidic residues" evidence="2">
    <location>
        <begin position="427"/>
        <end position="437"/>
    </location>
</feature>
<feature type="transmembrane region" description="Helical" evidence="3">
    <location>
        <begin position="372"/>
        <end position="394"/>
    </location>
</feature>
<feature type="compositionally biased region" description="Polar residues" evidence="2">
    <location>
        <begin position="239"/>
        <end position="250"/>
    </location>
</feature>
<evidence type="ECO:0000313" key="6">
    <source>
        <dbReference type="EMBL" id="MBA5637021.1"/>
    </source>
</evidence>
<feature type="chain" id="PRO_5031239266" evidence="4">
    <location>
        <begin position="32"/>
        <end position="437"/>
    </location>
</feature>
<keyword evidence="3" id="KW-0472">Membrane</keyword>
<feature type="region of interest" description="Disordered" evidence="2">
    <location>
        <begin position="416"/>
        <end position="437"/>
    </location>
</feature>
<organism evidence="6 7">
    <name type="scientific">Rugamonas brunnea</name>
    <dbReference type="NCBI Taxonomy" id="2758569"/>
    <lineage>
        <taxon>Bacteria</taxon>
        <taxon>Pseudomonadati</taxon>
        <taxon>Pseudomonadota</taxon>
        <taxon>Betaproteobacteria</taxon>
        <taxon>Burkholderiales</taxon>
        <taxon>Oxalobacteraceae</taxon>
        <taxon>Telluria group</taxon>
        <taxon>Rugamonas</taxon>
    </lineage>
</organism>
<comment type="caution">
    <text evidence="6">The sequence shown here is derived from an EMBL/GenBank/DDBJ whole genome shotgun (WGS) entry which is preliminary data.</text>
</comment>